<dbReference type="GO" id="GO:0003700">
    <property type="term" value="F:DNA-binding transcription factor activity"/>
    <property type="evidence" value="ECO:0007669"/>
    <property type="project" value="InterPro"/>
</dbReference>
<evidence type="ECO:0000256" key="1">
    <source>
        <dbReference type="ARBA" id="ARBA00023015"/>
    </source>
</evidence>
<sequence>MTYPLELREGTKEWDTHYPIRIHRNRASASLKDDVILSLHWHESFEIIDMQAGRAVFHIDSHPYEAQEGDLLFVPSGGLHIGYSTEDGPVEYVAIVFDGALVSKPVHDPVYDRYIVPYLDGRASLPVKIRAEEAEEFYLRPLVREITSELERRDDAYQLVVKHKMELLFALLARRFLPRKLAEKRPTTRNAEPFKPLVEHIRKHYDEPLSIEQAARMVNLNPYYFCKIFKKLTGRTFVDYVNGHRMNEAERMLLHSDLNVTEIAERVGCGNANYFTKLYKKYKGMPPSQALRS</sequence>
<accession>A0A3D9IJE7</accession>
<proteinExistence type="predicted"/>
<organism evidence="5 6">
    <name type="scientific">Cohnella lupini</name>
    <dbReference type="NCBI Taxonomy" id="1294267"/>
    <lineage>
        <taxon>Bacteria</taxon>
        <taxon>Bacillati</taxon>
        <taxon>Bacillota</taxon>
        <taxon>Bacilli</taxon>
        <taxon>Bacillales</taxon>
        <taxon>Paenibacillaceae</taxon>
        <taxon>Cohnella</taxon>
    </lineage>
</organism>
<dbReference type="Pfam" id="PF02311">
    <property type="entry name" value="AraC_binding"/>
    <property type="match status" value="1"/>
</dbReference>
<dbReference type="InterPro" id="IPR014710">
    <property type="entry name" value="RmlC-like_jellyroll"/>
</dbReference>
<dbReference type="Gene3D" id="2.60.120.10">
    <property type="entry name" value="Jelly Rolls"/>
    <property type="match status" value="1"/>
</dbReference>
<reference evidence="5 6" key="1">
    <citation type="submission" date="2018-07" db="EMBL/GenBank/DDBJ databases">
        <title>Genomic Encyclopedia of Type Strains, Phase III (KMG-III): the genomes of soil and plant-associated and newly described type strains.</title>
        <authorList>
            <person name="Whitman W."/>
        </authorList>
    </citation>
    <scope>NUCLEOTIDE SEQUENCE [LARGE SCALE GENOMIC DNA]</scope>
    <source>
        <strain evidence="5 6">CECT 8236</strain>
    </source>
</reference>
<dbReference type="Gene3D" id="1.10.10.60">
    <property type="entry name" value="Homeodomain-like"/>
    <property type="match status" value="2"/>
</dbReference>
<keyword evidence="1" id="KW-0805">Transcription regulation</keyword>
<dbReference type="SUPFAM" id="SSF46689">
    <property type="entry name" value="Homeodomain-like"/>
    <property type="match status" value="2"/>
</dbReference>
<dbReference type="SUPFAM" id="SSF51215">
    <property type="entry name" value="Regulatory protein AraC"/>
    <property type="match status" value="1"/>
</dbReference>
<dbReference type="Pfam" id="PF12833">
    <property type="entry name" value="HTH_18"/>
    <property type="match status" value="1"/>
</dbReference>
<evidence type="ECO:0000256" key="2">
    <source>
        <dbReference type="ARBA" id="ARBA00023125"/>
    </source>
</evidence>
<evidence type="ECO:0000313" key="5">
    <source>
        <dbReference type="EMBL" id="RED61777.1"/>
    </source>
</evidence>
<keyword evidence="6" id="KW-1185">Reference proteome</keyword>
<dbReference type="GO" id="GO:0043565">
    <property type="term" value="F:sequence-specific DNA binding"/>
    <property type="evidence" value="ECO:0007669"/>
    <property type="project" value="InterPro"/>
</dbReference>
<dbReference type="SMART" id="SM00342">
    <property type="entry name" value="HTH_ARAC"/>
    <property type="match status" value="1"/>
</dbReference>
<dbReference type="InterPro" id="IPR018060">
    <property type="entry name" value="HTH_AraC"/>
</dbReference>
<dbReference type="EMBL" id="QRDY01000005">
    <property type="protein sequence ID" value="RED61777.1"/>
    <property type="molecule type" value="Genomic_DNA"/>
</dbReference>
<evidence type="ECO:0000259" key="4">
    <source>
        <dbReference type="PROSITE" id="PS01124"/>
    </source>
</evidence>
<comment type="caution">
    <text evidence="5">The sequence shown here is derived from an EMBL/GenBank/DDBJ whole genome shotgun (WGS) entry which is preliminary data.</text>
</comment>
<dbReference type="RefSeq" id="WP_115992804.1">
    <property type="nucleotide sequence ID" value="NZ_QRDY01000005.1"/>
</dbReference>
<name>A0A3D9IJE7_9BACL</name>
<evidence type="ECO:0000313" key="6">
    <source>
        <dbReference type="Proteomes" id="UP000256869"/>
    </source>
</evidence>
<gene>
    <name evidence="5" type="ORF">DFP95_105206</name>
</gene>
<dbReference type="InterPro" id="IPR009057">
    <property type="entry name" value="Homeodomain-like_sf"/>
</dbReference>
<dbReference type="PANTHER" id="PTHR43280:SF28">
    <property type="entry name" value="HTH-TYPE TRANSCRIPTIONAL ACTIVATOR RHAS"/>
    <property type="match status" value="1"/>
</dbReference>
<dbReference type="AlphaFoldDB" id="A0A3D9IJE7"/>
<dbReference type="PANTHER" id="PTHR43280">
    <property type="entry name" value="ARAC-FAMILY TRANSCRIPTIONAL REGULATOR"/>
    <property type="match status" value="1"/>
</dbReference>
<dbReference type="OrthoDB" id="9791615at2"/>
<keyword evidence="3" id="KW-0804">Transcription</keyword>
<dbReference type="PROSITE" id="PS01124">
    <property type="entry name" value="HTH_ARAC_FAMILY_2"/>
    <property type="match status" value="1"/>
</dbReference>
<dbReference type="Proteomes" id="UP000256869">
    <property type="component" value="Unassembled WGS sequence"/>
</dbReference>
<keyword evidence="2" id="KW-0238">DNA-binding</keyword>
<evidence type="ECO:0000256" key="3">
    <source>
        <dbReference type="ARBA" id="ARBA00023163"/>
    </source>
</evidence>
<feature type="domain" description="HTH araC/xylS-type" evidence="4">
    <location>
        <begin position="195"/>
        <end position="293"/>
    </location>
</feature>
<dbReference type="InterPro" id="IPR003313">
    <property type="entry name" value="AraC-bd"/>
</dbReference>
<dbReference type="InterPro" id="IPR037923">
    <property type="entry name" value="HTH-like"/>
</dbReference>
<protein>
    <submittedName>
        <fullName evidence="5">AraC-like protein</fullName>
    </submittedName>
</protein>